<reference evidence="2 3" key="1">
    <citation type="submission" date="2018-06" db="EMBL/GenBank/DDBJ databases">
        <authorList>
            <consortium name="Pathogen Informatics"/>
            <person name="Doyle S."/>
        </authorList>
    </citation>
    <scope>NUCLEOTIDE SEQUENCE [LARGE SCALE GENOMIC DNA]</scope>
    <source>
        <strain evidence="2 3">NCTC8622</strain>
    </source>
</reference>
<feature type="transmembrane region" description="Helical" evidence="1">
    <location>
        <begin position="20"/>
        <end position="36"/>
    </location>
</feature>
<sequence>MDKNTTAYWNLSLDTDAPNVVTISICSVMLISGSFLEQNRHVKK</sequence>
<accession>A0A377B119</accession>
<evidence type="ECO:0000256" key="1">
    <source>
        <dbReference type="SAM" id="Phobius"/>
    </source>
</evidence>
<keyword evidence="1" id="KW-0812">Transmembrane</keyword>
<name>A0A377B119_ECOLX</name>
<protein>
    <submittedName>
        <fullName evidence="2">Uncharacterized protein</fullName>
    </submittedName>
</protein>
<keyword evidence="1" id="KW-1133">Transmembrane helix</keyword>
<evidence type="ECO:0000313" key="2">
    <source>
        <dbReference type="EMBL" id="STL40413.1"/>
    </source>
</evidence>
<gene>
    <name evidence="2" type="ORF">NCTC8622_07933</name>
</gene>
<keyword evidence="1" id="KW-0472">Membrane</keyword>
<dbReference type="AlphaFoldDB" id="A0A377B119"/>
<organism evidence="2 3">
    <name type="scientific">Escherichia coli</name>
    <dbReference type="NCBI Taxonomy" id="562"/>
    <lineage>
        <taxon>Bacteria</taxon>
        <taxon>Pseudomonadati</taxon>
        <taxon>Pseudomonadota</taxon>
        <taxon>Gammaproteobacteria</taxon>
        <taxon>Enterobacterales</taxon>
        <taxon>Enterobacteriaceae</taxon>
        <taxon>Escherichia</taxon>
    </lineage>
</organism>
<dbReference type="Proteomes" id="UP000254079">
    <property type="component" value="Unassembled WGS sequence"/>
</dbReference>
<evidence type="ECO:0000313" key="3">
    <source>
        <dbReference type="Proteomes" id="UP000254079"/>
    </source>
</evidence>
<dbReference type="EMBL" id="UGCP01000006">
    <property type="protein sequence ID" value="STL40413.1"/>
    <property type="molecule type" value="Genomic_DNA"/>
</dbReference>
<proteinExistence type="predicted"/>